<keyword evidence="5" id="KW-1185">Reference proteome</keyword>
<proteinExistence type="predicted"/>
<dbReference type="RefSeq" id="WP_168044124.1">
    <property type="nucleotide sequence ID" value="NZ_BMPA01000002.1"/>
</dbReference>
<reference evidence="3 5" key="1">
    <citation type="submission" date="2019-09" db="EMBL/GenBank/DDBJ databases">
        <title>Butyricimonas paravirosa DSM 105722 (=214-4 = JCM 18677 = CCUG 65563).</title>
        <authorList>
            <person name="Le Roy T."/>
            <person name="Cani P.D."/>
        </authorList>
    </citation>
    <scope>NUCLEOTIDE SEQUENCE [LARGE SCALE GENOMIC DNA]</scope>
    <source>
        <strain evidence="3 5">DSM 105722</strain>
    </source>
</reference>
<evidence type="ECO:0000313" key="2">
    <source>
        <dbReference type="EMBL" id="NJC16926.1"/>
    </source>
</evidence>
<protein>
    <submittedName>
        <fullName evidence="2">Uncharacterized protein (TIGR02145 family)</fullName>
    </submittedName>
</protein>
<dbReference type="SUPFAM" id="SSF49373">
    <property type="entry name" value="Invasin/intimin cell-adhesion fragments"/>
    <property type="match status" value="1"/>
</dbReference>
<dbReference type="EMBL" id="CP043839">
    <property type="protein sequence ID" value="WOF13977.1"/>
    <property type="molecule type" value="Genomic_DNA"/>
</dbReference>
<dbReference type="Proteomes" id="UP001302374">
    <property type="component" value="Chromosome"/>
</dbReference>
<keyword evidence="1" id="KW-0732">Signal</keyword>
<dbReference type="Gene3D" id="2.60.40.1080">
    <property type="match status" value="1"/>
</dbReference>
<name>A0A7X5YA07_9BACT</name>
<evidence type="ECO:0000313" key="5">
    <source>
        <dbReference type="Proteomes" id="UP001302374"/>
    </source>
</evidence>
<evidence type="ECO:0000256" key="1">
    <source>
        <dbReference type="SAM" id="SignalP"/>
    </source>
</evidence>
<dbReference type="PROSITE" id="PS51257">
    <property type="entry name" value="PROKAR_LIPOPROTEIN"/>
    <property type="match status" value="1"/>
</dbReference>
<evidence type="ECO:0000313" key="4">
    <source>
        <dbReference type="Proteomes" id="UP000576368"/>
    </source>
</evidence>
<gene>
    <name evidence="3" type="ORF">F1644_17650</name>
    <name evidence="2" type="ORF">GGR15_000531</name>
</gene>
<dbReference type="GeneID" id="86893159"/>
<evidence type="ECO:0000313" key="3">
    <source>
        <dbReference type="EMBL" id="WOF13977.1"/>
    </source>
</evidence>
<accession>A0A7X5YA07</accession>
<dbReference type="EMBL" id="JAATLI010000002">
    <property type="protein sequence ID" value="NJC16926.1"/>
    <property type="molecule type" value="Genomic_DNA"/>
</dbReference>
<feature type="signal peptide" evidence="1">
    <location>
        <begin position="1"/>
        <end position="21"/>
    </location>
</feature>
<dbReference type="AlphaFoldDB" id="A0A7X5YA07"/>
<sequence>MKKGIFLLLSMIAMFYACDYAGDIKDYKEDLAEGGPVNTILVSPSAFTLYVDSEFPSMSYVSVPTNTVDSVVVWSSDTPEVLDVDPETGELKWGTVRNCEVVISATSATRKDVKGECRITVRNTMGVYKYLDLRAELGLFVIDRNMGATMAFDKTVTNNMAAGLKGNYYHWGNNTPVANKEFGGDDGRGGYYTYPNGRTLLGGYPEFDPSWNAEGEHFSDWSQGGETPCPGGWRLPTKEECEKIIYMTNVANFNTQQEKTAARALREKLGVAMSGYQQIPGGNWQWQHGMLWTSTWNPETKKVWVLQATNSGDWKDDPWEMKEMELKGIAIAVRCVRDGNVEDVE</sequence>
<dbReference type="Proteomes" id="UP000576368">
    <property type="component" value="Unassembled WGS sequence"/>
</dbReference>
<organism evidence="2 4">
    <name type="scientific">Butyricimonas paravirosa</name>
    <dbReference type="NCBI Taxonomy" id="1472417"/>
    <lineage>
        <taxon>Bacteria</taxon>
        <taxon>Pseudomonadati</taxon>
        <taxon>Bacteroidota</taxon>
        <taxon>Bacteroidia</taxon>
        <taxon>Bacteroidales</taxon>
        <taxon>Odoribacteraceae</taxon>
        <taxon>Butyricimonas</taxon>
    </lineage>
</organism>
<dbReference type="InterPro" id="IPR008964">
    <property type="entry name" value="Invasin/intimin_cell_adhesion"/>
</dbReference>
<feature type="chain" id="PRO_5030542921" evidence="1">
    <location>
        <begin position="22"/>
        <end position="345"/>
    </location>
</feature>
<reference evidence="2 4" key="2">
    <citation type="submission" date="2020-03" db="EMBL/GenBank/DDBJ databases">
        <title>Genomic Encyclopedia of Type Strains, Phase IV (KMG-IV): sequencing the most valuable type-strain genomes for metagenomic binning, comparative biology and taxonomic classification.</title>
        <authorList>
            <person name="Goeker M."/>
        </authorList>
    </citation>
    <scope>NUCLEOTIDE SEQUENCE [LARGE SCALE GENOMIC DNA]</scope>
    <source>
        <strain evidence="2 4">DSM 105722</strain>
    </source>
</reference>